<protein>
    <submittedName>
        <fullName evidence="7">Sensor histidine kinase</fullName>
    </submittedName>
</protein>
<dbReference type="RefSeq" id="WP_238720706.1">
    <property type="nucleotide sequence ID" value="NZ_JAHQCW010000004.1"/>
</dbReference>
<dbReference type="InterPro" id="IPR050640">
    <property type="entry name" value="Bact_2-comp_sensor_kinase"/>
</dbReference>
<keyword evidence="8" id="KW-1185">Reference proteome</keyword>
<dbReference type="SUPFAM" id="SSF55874">
    <property type="entry name" value="ATPase domain of HSP90 chaperone/DNA topoisomerase II/histidine kinase"/>
    <property type="match status" value="1"/>
</dbReference>
<evidence type="ECO:0000256" key="4">
    <source>
        <dbReference type="ARBA" id="ARBA00022777"/>
    </source>
</evidence>
<keyword evidence="4 7" id="KW-0418">Kinase</keyword>
<evidence type="ECO:0000259" key="6">
    <source>
        <dbReference type="PROSITE" id="PS50885"/>
    </source>
</evidence>
<keyword evidence="5" id="KW-0472">Membrane</keyword>
<reference evidence="7" key="1">
    <citation type="submission" date="2021-06" db="EMBL/GenBank/DDBJ databases">
        <title>Description of novel taxa of the family Lachnospiraceae.</title>
        <authorList>
            <person name="Chaplin A.V."/>
            <person name="Sokolova S.R."/>
            <person name="Pikina A.P."/>
            <person name="Korzhanova M."/>
            <person name="Belova V."/>
            <person name="Korostin D."/>
            <person name="Efimov B.A."/>
        </authorList>
    </citation>
    <scope>NUCLEOTIDE SEQUENCE</scope>
    <source>
        <strain evidence="7">ASD5720</strain>
    </source>
</reference>
<dbReference type="SUPFAM" id="SSF158472">
    <property type="entry name" value="HAMP domain-like"/>
    <property type="match status" value="1"/>
</dbReference>
<dbReference type="EMBL" id="JAHQCW010000004">
    <property type="protein sequence ID" value="MBU9735715.1"/>
    <property type="molecule type" value="Genomic_DNA"/>
</dbReference>
<comment type="caution">
    <text evidence="7">The sequence shown here is derived from an EMBL/GenBank/DDBJ whole genome shotgun (WGS) entry which is preliminary data.</text>
</comment>
<dbReference type="InterPro" id="IPR003660">
    <property type="entry name" value="HAMP_dom"/>
</dbReference>
<dbReference type="GO" id="GO:0016020">
    <property type="term" value="C:membrane"/>
    <property type="evidence" value="ECO:0007669"/>
    <property type="project" value="UniProtKB-SubCell"/>
</dbReference>
<feature type="transmembrane region" description="Helical" evidence="5">
    <location>
        <begin position="296"/>
        <end position="318"/>
    </location>
</feature>
<dbReference type="Pfam" id="PF00672">
    <property type="entry name" value="HAMP"/>
    <property type="match status" value="1"/>
</dbReference>
<dbReference type="Proteomes" id="UP000712157">
    <property type="component" value="Unassembled WGS sequence"/>
</dbReference>
<keyword evidence="2" id="KW-0597">Phosphoprotein</keyword>
<evidence type="ECO:0000256" key="3">
    <source>
        <dbReference type="ARBA" id="ARBA00022679"/>
    </source>
</evidence>
<evidence type="ECO:0000256" key="5">
    <source>
        <dbReference type="SAM" id="Phobius"/>
    </source>
</evidence>
<evidence type="ECO:0000313" key="8">
    <source>
        <dbReference type="Proteomes" id="UP000712157"/>
    </source>
</evidence>
<proteinExistence type="predicted"/>
<dbReference type="PANTHER" id="PTHR34220:SF7">
    <property type="entry name" value="SENSOR HISTIDINE KINASE YPDA"/>
    <property type="match status" value="1"/>
</dbReference>
<dbReference type="SMART" id="SM00387">
    <property type="entry name" value="HATPase_c"/>
    <property type="match status" value="1"/>
</dbReference>
<dbReference type="Gene3D" id="6.10.340.10">
    <property type="match status" value="1"/>
</dbReference>
<dbReference type="InterPro" id="IPR036890">
    <property type="entry name" value="HATPase_C_sf"/>
</dbReference>
<sequence length="597" mass="68241">MRIRRIIEKLRYPGMFLKILVLFECILIIVVIVTSSFIIERFSDTVIEKEIMLGDAKLDRLADYCNDKYNRIYSLYNYIHSGPISEIAAKAVQNPEDGYEINNIEITGVFAKGVISADPDISDVIISSVNGIVYSFSGDGYIAVKPSFDFIHYPAITEFLNSEETICMIYDDPSSYTLKDREPVLSFVGKIFDSTIFPKRELVGLFIMNVPLQKIEKQDPSLNTSMDGELTLVSNRDQILYSTSHGNWGEKAVPKTWEDADQYVKTKEVGTSGAKAMYTLSNQDLIKEIQQIKHQIYKVMAVAIIFTMTVCLFIYRIFNRQVQILIRSMRQLQTGDFSLYIPIKSKDEIGIISQAFNEMCKKLNDYISEVYAAEIQRKNAELNALQTQIDPHFLYNTLDSIRARALAEQDEKTGEMIVLLGKMFRWSSRTTDKFITLEDELEYIDTYLKLQKYRYEERLDVDIRVPDECLDDVIPKLILQPLVENVIKHALADKEDTGLIGIVAKEKDGKRLEITIFDNGKGIEEHTLQDMYEKLNQQIAQDEFKSIGLQNVQARLKLLFGDEYGLMIKSIVGVGTAVKVIIPILTKKDVQDGCINY</sequence>
<evidence type="ECO:0000256" key="1">
    <source>
        <dbReference type="ARBA" id="ARBA00004370"/>
    </source>
</evidence>
<dbReference type="Gene3D" id="3.30.565.10">
    <property type="entry name" value="Histidine kinase-like ATPase, C-terminal domain"/>
    <property type="match status" value="1"/>
</dbReference>
<feature type="transmembrane region" description="Helical" evidence="5">
    <location>
        <begin position="20"/>
        <end position="39"/>
    </location>
</feature>
<dbReference type="SMART" id="SM00304">
    <property type="entry name" value="HAMP"/>
    <property type="match status" value="1"/>
</dbReference>
<dbReference type="Pfam" id="PF06580">
    <property type="entry name" value="His_kinase"/>
    <property type="match status" value="1"/>
</dbReference>
<dbReference type="PANTHER" id="PTHR34220">
    <property type="entry name" value="SENSOR HISTIDINE KINASE YPDA"/>
    <property type="match status" value="1"/>
</dbReference>
<dbReference type="Pfam" id="PF02518">
    <property type="entry name" value="HATPase_c"/>
    <property type="match status" value="1"/>
</dbReference>
<evidence type="ECO:0000313" key="7">
    <source>
        <dbReference type="EMBL" id="MBU9735715.1"/>
    </source>
</evidence>
<dbReference type="InterPro" id="IPR010559">
    <property type="entry name" value="Sig_transdc_His_kin_internal"/>
</dbReference>
<keyword evidence="3" id="KW-0808">Transferase</keyword>
<feature type="domain" description="HAMP" evidence="6">
    <location>
        <begin position="316"/>
        <end position="368"/>
    </location>
</feature>
<accession>A0A949JYU6</accession>
<evidence type="ECO:0000256" key="2">
    <source>
        <dbReference type="ARBA" id="ARBA00022553"/>
    </source>
</evidence>
<gene>
    <name evidence="7" type="ORF">KTH89_04140</name>
</gene>
<organism evidence="7 8">
    <name type="scientific">Diplocloster agilis</name>
    <dbReference type="NCBI Taxonomy" id="2850323"/>
    <lineage>
        <taxon>Bacteria</taxon>
        <taxon>Bacillati</taxon>
        <taxon>Bacillota</taxon>
        <taxon>Clostridia</taxon>
        <taxon>Lachnospirales</taxon>
        <taxon>Lachnospiraceae</taxon>
        <taxon>Diplocloster</taxon>
    </lineage>
</organism>
<dbReference type="CDD" id="cd06225">
    <property type="entry name" value="HAMP"/>
    <property type="match status" value="1"/>
</dbReference>
<dbReference type="AlphaFoldDB" id="A0A949JYU6"/>
<keyword evidence="5" id="KW-0812">Transmembrane</keyword>
<keyword evidence="5" id="KW-1133">Transmembrane helix</keyword>
<comment type="subcellular location">
    <subcellularLocation>
        <location evidence="1">Membrane</location>
    </subcellularLocation>
</comment>
<dbReference type="PROSITE" id="PS50885">
    <property type="entry name" value="HAMP"/>
    <property type="match status" value="1"/>
</dbReference>
<dbReference type="InterPro" id="IPR003594">
    <property type="entry name" value="HATPase_dom"/>
</dbReference>
<dbReference type="GO" id="GO:0000155">
    <property type="term" value="F:phosphorelay sensor kinase activity"/>
    <property type="evidence" value="ECO:0007669"/>
    <property type="project" value="InterPro"/>
</dbReference>
<name>A0A949JYU6_9FIRM</name>